<dbReference type="CDD" id="cd01562">
    <property type="entry name" value="Thr-dehyd"/>
    <property type="match status" value="1"/>
</dbReference>
<feature type="domain" description="Tryptophan synthase beta chain-like PALP" evidence="6">
    <location>
        <begin position="351"/>
        <end position="646"/>
    </location>
</feature>
<dbReference type="InterPro" id="IPR036052">
    <property type="entry name" value="TrpB-like_PALP_sf"/>
</dbReference>
<accession>A0A9P6X6P4</accession>
<dbReference type="GO" id="GO:0018114">
    <property type="term" value="F:threonine racemase activity"/>
    <property type="evidence" value="ECO:0007669"/>
    <property type="project" value="TreeGrafter"/>
</dbReference>
<evidence type="ECO:0000259" key="6">
    <source>
        <dbReference type="Pfam" id="PF00291"/>
    </source>
</evidence>
<evidence type="ECO:0000256" key="4">
    <source>
        <dbReference type="ARBA" id="ARBA00023239"/>
    </source>
</evidence>
<feature type="transmembrane region" description="Helical" evidence="5">
    <location>
        <begin position="324"/>
        <end position="343"/>
    </location>
</feature>
<dbReference type="GO" id="GO:0070179">
    <property type="term" value="P:D-serine biosynthetic process"/>
    <property type="evidence" value="ECO:0007669"/>
    <property type="project" value="TreeGrafter"/>
</dbReference>
<dbReference type="EMBL" id="JAANQT010001188">
    <property type="protein sequence ID" value="KAG1306185.1"/>
    <property type="molecule type" value="Genomic_DNA"/>
</dbReference>
<dbReference type="Proteomes" id="UP000716291">
    <property type="component" value="Unassembled WGS sequence"/>
</dbReference>
<dbReference type="SUPFAM" id="SSF53686">
    <property type="entry name" value="Tryptophan synthase beta subunit-like PLP-dependent enzymes"/>
    <property type="match status" value="1"/>
</dbReference>
<evidence type="ECO:0000256" key="3">
    <source>
        <dbReference type="ARBA" id="ARBA00022898"/>
    </source>
</evidence>
<dbReference type="Pfam" id="PF00291">
    <property type="entry name" value="PALP"/>
    <property type="match status" value="1"/>
</dbReference>
<dbReference type="OrthoDB" id="271064at2759"/>
<evidence type="ECO:0000256" key="5">
    <source>
        <dbReference type="SAM" id="Phobius"/>
    </source>
</evidence>
<dbReference type="GO" id="GO:0004376">
    <property type="term" value="F:GPI mannosyltransferase activity"/>
    <property type="evidence" value="ECO:0007669"/>
    <property type="project" value="InterPro"/>
</dbReference>
<name>A0A9P6X6P4_RHIOR</name>
<comment type="caution">
    <text evidence="7">The sequence shown here is derived from an EMBL/GenBank/DDBJ whole genome shotgun (WGS) entry which is preliminary data.</text>
</comment>
<evidence type="ECO:0000256" key="2">
    <source>
        <dbReference type="ARBA" id="ARBA00010869"/>
    </source>
</evidence>
<feature type="transmembrane region" description="Helical" evidence="5">
    <location>
        <begin position="180"/>
        <end position="202"/>
    </location>
</feature>
<reference evidence="7" key="1">
    <citation type="journal article" date="2020" name="Microb. Genom.">
        <title>Genetic diversity of clinical and environmental Mucorales isolates obtained from an investigation of mucormycosis cases among solid organ transplant recipients.</title>
        <authorList>
            <person name="Nguyen M.H."/>
            <person name="Kaul D."/>
            <person name="Muto C."/>
            <person name="Cheng S.J."/>
            <person name="Richter R.A."/>
            <person name="Bruno V.M."/>
            <person name="Liu G."/>
            <person name="Beyhan S."/>
            <person name="Sundermann A.J."/>
            <person name="Mounaud S."/>
            <person name="Pasculle A.W."/>
            <person name="Nierman W.C."/>
            <person name="Driscoll E."/>
            <person name="Cumbie R."/>
            <person name="Clancy C.J."/>
            <person name="Dupont C.L."/>
        </authorList>
    </citation>
    <scope>NUCLEOTIDE SEQUENCE</scope>
    <source>
        <strain evidence="7">GL11</strain>
    </source>
</reference>
<feature type="transmembrane region" description="Helical" evidence="5">
    <location>
        <begin position="148"/>
        <end position="168"/>
    </location>
</feature>
<keyword evidence="4" id="KW-0456">Lyase</keyword>
<organism evidence="7 8">
    <name type="scientific">Rhizopus oryzae</name>
    <name type="common">Mucormycosis agent</name>
    <name type="synonym">Rhizopus arrhizus var. delemar</name>
    <dbReference type="NCBI Taxonomy" id="64495"/>
    <lineage>
        <taxon>Eukaryota</taxon>
        <taxon>Fungi</taxon>
        <taxon>Fungi incertae sedis</taxon>
        <taxon>Mucoromycota</taxon>
        <taxon>Mucoromycotina</taxon>
        <taxon>Mucoromycetes</taxon>
        <taxon>Mucorales</taxon>
        <taxon>Mucorineae</taxon>
        <taxon>Rhizopodaceae</taxon>
        <taxon>Rhizopus</taxon>
    </lineage>
</organism>
<proteinExistence type="inferred from homology"/>
<comment type="cofactor">
    <cofactor evidence="1">
        <name>pyridoxal 5'-phosphate</name>
        <dbReference type="ChEBI" id="CHEBI:597326"/>
    </cofactor>
</comment>
<feature type="transmembrane region" description="Helical" evidence="5">
    <location>
        <begin position="222"/>
        <end position="241"/>
    </location>
</feature>
<dbReference type="GO" id="GO:0030378">
    <property type="term" value="F:serine racemase activity"/>
    <property type="evidence" value="ECO:0007669"/>
    <property type="project" value="TreeGrafter"/>
</dbReference>
<keyword evidence="3" id="KW-0663">Pyridoxal phosphate</keyword>
<dbReference type="GO" id="GO:0003941">
    <property type="term" value="F:L-serine ammonia-lyase activity"/>
    <property type="evidence" value="ECO:0007669"/>
    <property type="project" value="TreeGrafter"/>
</dbReference>
<dbReference type="AlphaFoldDB" id="A0A9P6X6P4"/>
<evidence type="ECO:0000313" key="8">
    <source>
        <dbReference type="Proteomes" id="UP000716291"/>
    </source>
</evidence>
<dbReference type="GO" id="GO:0000287">
    <property type="term" value="F:magnesium ion binding"/>
    <property type="evidence" value="ECO:0007669"/>
    <property type="project" value="TreeGrafter"/>
</dbReference>
<dbReference type="GO" id="GO:0030170">
    <property type="term" value="F:pyridoxal phosphate binding"/>
    <property type="evidence" value="ECO:0007669"/>
    <property type="project" value="TreeGrafter"/>
</dbReference>
<feature type="transmembrane region" description="Helical" evidence="5">
    <location>
        <begin position="284"/>
        <end position="304"/>
    </location>
</feature>
<dbReference type="PANTHER" id="PTHR43050:SF1">
    <property type="entry name" value="SERINE RACEMASE"/>
    <property type="match status" value="1"/>
</dbReference>
<feature type="transmembrane region" description="Helical" evidence="5">
    <location>
        <begin position="101"/>
        <end position="128"/>
    </location>
</feature>
<dbReference type="Gene3D" id="3.40.50.1100">
    <property type="match status" value="2"/>
</dbReference>
<feature type="transmembrane region" description="Helical" evidence="5">
    <location>
        <begin position="71"/>
        <end position="89"/>
    </location>
</feature>
<evidence type="ECO:0000313" key="7">
    <source>
        <dbReference type="EMBL" id="KAG1306185.1"/>
    </source>
</evidence>
<keyword evidence="8" id="KW-1185">Reference proteome</keyword>
<dbReference type="GO" id="GO:0016020">
    <property type="term" value="C:membrane"/>
    <property type="evidence" value="ECO:0007669"/>
    <property type="project" value="GOC"/>
</dbReference>
<keyword evidence="5" id="KW-0812">Transmembrane</keyword>
<comment type="similarity">
    <text evidence="2">Belongs to the serine/threonine dehydratase family.</text>
</comment>
<feature type="transmembrane region" description="Helical" evidence="5">
    <location>
        <begin position="6"/>
        <end position="27"/>
    </location>
</feature>
<gene>
    <name evidence="7" type="ORF">G6F64_007795</name>
</gene>
<dbReference type="PANTHER" id="PTHR43050">
    <property type="entry name" value="SERINE / THREONINE RACEMASE FAMILY MEMBER"/>
    <property type="match status" value="1"/>
</dbReference>
<dbReference type="InterPro" id="IPR001926">
    <property type="entry name" value="TrpB-like_PALP"/>
</dbReference>
<evidence type="ECO:0000256" key="1">
    <source>
        <dbReference type="ARBA" id="ARBA00001933"/>
    </source>
</evidence>
<sequence>MLKQIYSFAILTRAITIPLALTAYYFIGSYDSSAEIQIGSNKNLLLPFLRWDALYFLHIAEHGYVYEQETAFFPMMPMLASLLTNTLFFPLKYLLGAQCTLLLSGIVIANVSFVLAAGALYKLTIAILPENRKLAFTSSIAFCLSPPSLFMSSFYTESIFALLSFTGMRYIAKKQYMKAALVWGITSSIRSNAIVFAGFFFYDLVWVRSLRHINFYTGFVQSLFYTAITFSGFVLFQFYGYRQFCILDRPWCNSKLPLLYSFVQKEYWDSGFMAYYEIKQIPNFILAAPIVLISLGGLSSYIGFDQKRFFSIHSPHDKKNDTFYSSKLLVYMYLWLFLLFYALTTAERIQVHRTPVMTSDSINEFASKNRSVELFFKCELLQKTGSFKYRGASNAVQSINEQDAPKGVVCHSSGNHAQAVALAAKKRGIPCYAVMPKSVADIKKKAVIGYGAKLIECESLMSERVRIADELLKETGGTFVHPFNNPKVIAGQGTIALELLSQVEDLDAIVIPVGGGGMLTGCAVAAKSLNPNIKVFAAEPAAVDDCYQSFKTQKRSSNPVTTTSVADGLLTDLGDIAYASIQKYVDDVFTVTEKEIIQATQFVWERLKQCIEPSAGVGVAVTLYNQEFQEKIKEHNLKRIGIILCGGNVDISKVVDLFQKYKD</sequence>
<keyword evidence="5" id="KW-1133">Transmembrane helix</keyword>
<dbReference type="GO" id="GO:0005524">
    <property type="term" value="F:ATP binding"/>
    <property type="evidence" value="ECO:0007669"/>
    <property type="project" value="TreeGrafter"/>
</dbReference>
<protein>
    <recommendedName>
        <fullName evidence="6">Tryptophan synthase beta chain-like PALP domain-containing protein</fullName>
    </recommendedName>
</protein>
<keyword evidence="5" id="KW-0472">Membrane</keyword>
<dbReference type="FunFam" id="3.40.50.1100:FF:000007">
    <property type="entry name" value="L-threonine dehydratase catabolic TdcB"/>
    <property type="match status" value="1"/>
</dbReference>
<dbReference type="GO" id="GO:0006506">
    <property type="term" value="P:GPI anchor biosynthetic process"/>
    <property type="evidence" value="ECO:0007669"/>
    <property type="project" value="InterPro"/>
</dbReference>
<dbReference type="GO" id="GO:0000009">
    <property type="term" value="F:alpha-1,6-mannosyltransferase activity"/>
    <property type="evidence" value="ECO:0007669"/>
    <property type="project" value="InterPro"/>
</dbReference>